<name>A0AAW0M5G6_QUESU</name>
<dbReference type="EMBL" id="PKMF04000017">
    <property type="protein sequence ID" value="KAK7858712.1"/>
    <property type="molecule type" value="Genomic_DNA"/>
</dbReference>
<evidence type="ECO:0000313" key="1">
    <source>
        <dbReference type="EMBL" id="KAK7858712.1"/>
    </source>
</evidence>
<protein>
    <submittedName>
        <fullName evidence="1">Uncharacterized protein</fullName>
    </submittedName>
</protein>
<dbReference type="AlphaFoldDB" id="A0AAW0M5G6"/>
<organism evidence="1 2">
    <name type="scientific">Quercus suber</name>
    <name type="common">Cork oak</name>
    <dbReference type="NCBI Taxonomy" id="58331"/>
    <lineage>
        <taxon>Eukaryota</taxon>
        <taxon>Viridiplantae</taxon>
        <taxon>Streptophyta</taxon>
        <taxon>Embryophyta</taxon>
        <taxon>Tracheophyta</taxon>
        <taxon>Spermatophyta</taxon>
        <taxon>Magnoliopsida</taxon>
        <taxon>eudicotyledons</taxon>
        <taxon>Gunneridae</taxon>
        <taxon>Pentapetalae</taxon>
        <taxon>rosids</taxon>
        <taxon>fabids</taxon>
        <taxon>Fagales</taxon>
        <taxon>Fagaceae</taxon>
        <taxon>Quercus</taxon>
    </lineage>
</organism>
<dbReference type="Proteomes" id="UP000237347">
    <property type="component" value="Unassembled WGS sequence"/>
</dbReference>
<accession>A0AAW0M5G6</accession>
<evidence type="ECO:0000313" key="2">
    <source>
        <dbReference type="Proteomes" id="UP000237347"/>
    </source>
</evidence>
<gene>
    <name evidence="1" type="ORF">CFP56_010403</name>
</gene>
<keyword evidence="2" id="KW-1185">Reference proteome</keyword>
<reference evidence="1 2" key="1">
    <citation type="journal article" date="2018" name="Sci. Data">
        <title>The draft genome sequence of cork oak.</title>
        <authorList>
            <person name="Ramos A.M."/>
            <person name="Usie A."/>
            <person name="Barbosa P."/>
            <person name="Barros P.M."/>
            <person name="Capote T."/>
            <person name="Chaves I."/>
            <person name="Simoes F."/>
            <person name="Abreu I."/>
            <person name="Carrasquinho I."/>
            <person name="Faro C."/>
            <person name="Guimaraes J.B."/>
            <person name="Mendonca D."/>
            <person name="Nobrega F."/>
            <person name="Rodrigues L."/>
            <person name="Saibo N.J.M."/>
            <person name="Varela M.C."/>
            <person name="Egas C."/>
            <person name="Matos J."/>
            <person name="Miguel C.M."/>
            <person name="Oliveira M.M."/>
            <person name="Ricardo C.P."/>
            <person name="Goncalves S."/>
        </authorList>
    </citation>
    <scope>NUCLEOTIDE SEQUENCE [LARGE SCALE GENOMIC DNA]</scope>
    <source>
        <strain evidence="2">cv. HL8</strain>
    </source>
</reference>
<comment type="caution">
    <text evidence="1">The sequence shown here is derived from an EMBL/GenBank/DDBJ whole genome shotgun (WGS) entry which is preliminary data.</text>
</comment>
<proteinExistence type="predicted"/>
<sequence length="85" mass="9417">MGDKALTNRNAYLNPKYKHNSFQFPSFLTSHNWQTTGLCTIANKGHDLLLVPLRQGLGGLTYIISSIILAPANCCKHSQEIMVAE</sequence>